<proteinExistence type="predicted"/>
<reference evidence="3" key="1">
    <citation type="submission" date="2021-01" db="UniProtKB">
        <authorList>
            <consortium name="EnsemblMetazoa"/>
        </authorList>
    </citation>
    <scope>IDENTIFICATION</scope>
</reference>
<dbReference type="InterPro" id="IPR027951">
    <property type="entry name" value="Nepro_N"/>
</dbReference>
<evidence type="ECO:0000256" key="1">
    <source>
        <dbReference type="SAM" id="MobiDB-lite"/>
    </source>
</evidence>
<accession>A0A7M5XH64</accession>
<dbReference type="AlphaFoldDB" id="A0A7M5XH64"/>
<feature type="compositionally biased region" description="Basic and acidic residues" evidence="1">
    <location>
        <begin position="286"/>
        <end position="307"/>
    </location>
</feature>
<organism evidence="3 4">
    <name type="scientific">Clytia hemisphaerica</name>
    <dbReference type="NCBI Taxonomy" id="252671"/>
    <lineage>
        <taxon>Eukaryota</taxon>
        <taxon>Metazoa</taxon>
        <taxon>Cnidaria</taxon>
        <taxon>Hydrozoa</taxon>
        <taxon>Hydroidolina</taxon>
        <taxon>Leptothecata</taxon>
        <taxon>Obeliida</taxon>
        <taxon>Clytiidae</taxon>
        <taxon>Clytia</taxon>
    </lineage>
</organism>
<dbReference type="GO" id="GO:0045747">
    <property type="term" value="P:positive regulation of Notch signaling pathway"/>
    <property type="evidence" value="ECO:0007669"/>
    <property type="project" value="TreeGrafter"/>
</dbReference>
<feature type="compositionally biased region" description="Basic and acidic residues" evidence="1">
    <location>
        <begin position="401"/>
        <end position="454"/>
    </location>
</feature>
<dbReference type="EnsemblMetazoa" id="CLYHEMT022919.2">
    <property type="protein sequence ID" value="CLYHEMP022919.2"/>
    <property type="gene ID" value="CLYHEMG022919"/>
</dbReference>
<evidence type="ECO:0000313" key="4">
    <source>
        <dbReference type="Proteomes" id="UP000594262"/>
    </source>
</evidence>
<feature type="compositionally biased region" description="Basic and acidic residues" evidence="1">
    <location>
        <begin position="332"/>
        <end position="355"/>
    </location>
</feature>
<keyword evidence="4" id="KW-1185">Reference proteome</keyword>
<sequence length="713" mass="81397">MLNKDVPLRQQRHPKYPDPSHDEVLWKDAKVETWRFHWRKLCITLKEMKSLSLKDEVSTLSKIVYKHHNQMKRDKSFQLLKKISTLSQRFQTMELFPQLNKYQDILNSFLKRKALISNKLLIPKEEFTIIIVEQLLGAVKLLEKLHSLMINCTRAVEGQLGFGFFVNFNMFALASISKIWSEVKRYFNVLSSVYDIFLDILQDIHGITAKGVWPDSLRTWIGHNFENFKMSNCSFLNAAGKEVFSSTASVNQLSSNNSLSPCAPPSKDAMDIGAPLSPSTLAKLRGPRDETVKDDSEMHDDDTKDVDLGAPLSPSTLSKIRRQGNDNDDDEAEKKQTEPKHEDKVSISSDRKFDEESNEVSNQDEEINPTHSYTSEQGNEESVTEQEQSFQLEILSKQPKTSRDIETETSRDIETETSRDIETETSRDTETETSRDIETEKSRDIETETPRDIETDCQVESSNVLATEEEMTDPKTLDSNETGENASTEYTDGDVIEMKDDVTVSERNDVILENDRTIESSDNETMNKSTEEEITESAMNEVEIIDSKSEGTMIDDVIDHSKNDVNTVELCETIEMEIPTIADVMTESKDGVIVDSVTDKNNDIIINSEANDINLENSPKMTYWSRKQPGKKPCPFCGKMVRNVRPSLNSEFLKTSIRMRGKIRLQSRDKGQLKAHIYDVKHELIHSEGLAMTRKLIHILRCLKLTLKKLEKP</sequence>
<protein>
    <recommendedName>
        <fullName evidence="2">Nucleolus and neural progenitor protein-like N-terminal domain-containing protein</fullName>
    </recommendedName>
</protein>
<feature type="region of interest" description="Disordered" evidence="1">
    <location>
        <begin position="255"/>
        <end position="488"/>
    </location>
</feature>
<evidence type="ECO:0000259" key="2">
    <source>
        <dbReference type="Pfam" id="PF14780"/>
    </source>
</evidence>
<dbReference type="OrthoDB" id="5990284at2759"/>
<name>A0A7M5XH64_9CNID</name>
<feature type="compositionally biased region" description="Acidic residues" evidence="1">
    <location>
        <begin position="356"/>
        <end position="367"/>
    </location>
</feature>
<dbReference type="Pfam" id="PF14780">
    <property type="entry name" value="NEPRO_N"/>
    <property type="match status" value="1"/>
</dbReference>
<dbReference type="PANTHER" id="PTHR34761">
    <property type="entry name" value="NUCLEOLUS AND NEURAL PROGENITOR PROTEIN"/>
    <property type="match status" value="1"/>
</dbReference>
<feature type="compositionally biased region" description="Polar residues" evidence="1">
    <location>
        <begin position="479"/>
        <end position="488"/>
    </location>
</feature>
<dbReference type="Proteomes" id="UP000594262">
    <property type="component" value="Unplaced"/>
</dbReference>
<feature type="domain" description="Nucleolus and neural progenitor protein-like N-terminal" evidence="2">
    <location>
        <begin position="46"/>
        <end position="195"/>
    </location>
</feature>
<dbReference type="InterPro" id="IPR052835">
    <property type="entry name" value="Nepro"/>
</dbReference>
<dbReference type="GO" id="GO:0005634">
    <property type="term" value="C:nucleus"/>
    <property type="evidence" value="ECO:0007669"/>
    <property type="project" value="TreeGrafter"/>
</dbReference>
<evidence type="ECO:0000313" key="3">
    <source>
        <dbReference type="EnsemblMetazoa" id="CLYHEMP022919.2"/>
    </source>
</evidence>
<dbReference type="PANTHER" id="PTHR34761:SF1">
    <property type="entry name" value="NUCLEOLUS AND NEURAL PROGENITOR PROTEIN"/>
    <property type="match status" value="1"/>
</dbReference>